<feature type="compositionally biased region" description="Low complexity" evidence="1">
    <location>
        <begin position="104"/>
        <end position="116"/>
    </location>
</feature>
<reference evidence="2 3" key="1">
    <citation type="journal article" date="2024" name="Ann. Entomol. Soc. Am.">
        <title>Genomic analyses of the southern and eastern yellowjacket wasps (Hymenoptera: Vespidae) reveal evolutionary signatures of social life.</title>
        <authorList>
            <person name="Catto M.A."/>
            <person name="Caine P.B."/>
            <person name="Orr S.E."/>
            <person name="Hunt B.G."/>
            <person name="Goodisman M.A.D."/>
        </authorList>
    </citation>
    <scope>NUCLEOTIDE SEQUENCE [LARGE SCALE GENOMIC DNA]</scope>
    <source>
        <strain evidence="2">232</strain>
        <tissue evidence="2">Head and thorax</tissue>
    </source>
</reference>
<evidence type="ECO:0000313" key="2">
    <source>
        <dbReference type="EMBL" id="KAL2744446.1"/>
    </source>
</evidence>
<dbReference type="AlphaFoldDB" id="A0ABD2CH88"/>
<dbReference type="Proteomes" id="UP001607303">
    <property type="component" value="Unassembled WGS sequence"/>
</dbReference>
<dbReference type="EMBL" id="JAYRBN010000050">
    <property type="protein sequence ID" value="KAL2744446.1"/>
    <property type="molecule type" value="Genomic_DNA"/>
</dbReference>
<sequence length="223" mass="24602">MQTFLRQFNEVEVTFNLINETSRKLGGREENAIIFRGSCPPPPPAPLTLLLLLVELRSQASTAMKEERRPRESKESGPHEVVFKLQQAHGRHTPSLFFSYQRDSSTSTSTSTSTSLPAPPLPPPSPTRALPPLTSVFPAAAVADIRELIFELVWRDAKTDLKVILSVRSSRKSCRQGDCYEFGAGPISTSLNGIVAEDQAFPSPTFREFPSGIQNPIVLTIKL</sequence>
<keyword evidence="3" id="KW-1185">Reference proteome</keyword>
<comment type="caution">
    <text evidence="2">The sequence shown here is derived from an EMBL/GenBank/DDBJ whole genome shotgun (WGS) entry which is preliminary data.</text>
</comment>
<accession>A0ABD2CH88</accession>
<organism evidence="2 3">
    <name type="scientific">Vespula maculifrons</name>
    <name type="common">Eastern yellow jacket</name>
    <name type="synonym">Wasp</name>
    <dbReference type="NCBI Taxonomy" id="7453"/>
    <lineage>
        <taxon>Eukaryota</taxon>
        <taxon>Metazoa</taxon>
        <taxon>Ecdysozoa</taxon>
        <taxon>Arthropoda</taxon>
        <taxon>Hexapoda</taxon>
        <taxon>Insecta</taxon>
        <taxon>Pterygota</taxon>
        <taxon>Neoptera</taxon>
        <taxon>Endopterygota</taxon>
        <taxon>Hymenoptera</taxon>
        <taxon>Apocrita</taxon>
        <taxon>Aculeata</taxon>
        <taxon>Vespoidea</taxon>
        <taxon>Vespidae</taxon>
        <taxon>Vespinae</taxon>
        <taxon>Vespula</taxon>
    </lineage>
</organism>
<protein>
    <submittedName>
        <fullName evidence="2">Uncharacterized protein</fullName>
    </submittedName>
</protein>
<feature type="compositionally biased region" description="Pro residues" evidence="1">
    <location>
        <begin position="117"/>
        <end position="126"/>
    </location>
</feature>
<evidence type="ECO:0000313" key="3">
    <source>
        <dbReference type="Proteomes" id="UP001607303"/>
    </source>
</evidence>
<name>A0ABD2CH88_VESMC</name>
<gene>
    <name evidence="2" type="ORF">V1477_006988</name>
</gene>
<feature type="region of interest" description="Disordered" evidence="1">
    <location>
        <begin position="101"/>
        <end position="130"/>
    </location>
</feature>
<evidence type="ECO:0000256" key="1">
    <source>
        <dbReference type="SAM" id="MobiDB-lite"/>
    </source>
</evidence>
<proteinExistence type="predicted"/>